<evidence type="ECO:0000256" key="3">
    <source>
        <dbReference type="ARBA" id="ARBA00023002"/>
    </source>
</evidence>
<keyword evidence="5" id="KW-0285">Flavoprotein</keyword>
<keyword evidence="3 5" id="KW-0560">Oxidoreductase</keyword>
<dbReference type="InterPro" id="IPR001613">
    <property type="entry name" value="Flavin_amine_oxidase"/>
</dbReference>
<dbReference type="InterPro" id="IPR050703">
    <property type="entry name" value="Flavin_MAO"/>
</dbReference>
<dbReference type="Proteomes" id="UP001363151">
    <property type="component" value="Unassembled WGS sequence"/>
</dbReference>
<gene>
    <name evidence="8" type="ORF">SO694_00044294</name>
</gene>
<sequence>MGSELAARRLPMMGTFIVTALLARAAAEEEVAVAIVGAGYAGLSAALALAEGGVDDFRVFEATDHVGGRTRNVDAKTLRMDTANDDVLEVGGTFVAPGHTALVDFAARLGFPVYNVSGSRRGLREPSKTWPWWWFGVDQRVDTDSTLAPSTLYASTGNGDFSSPEELRAAFPEDAWAELEAAGAAMANLAASVGCEAHEDDAWAALDGSTFESWIRANVAKDEARGALRSMCRGMIAQEPAGVSLLFTVRSLKGCWSSGDDDQYRIRGGTQGPLLALAARFGGRVALDAEVVAVTASDGRWRVALRSGVHVFAKYVVVTGPPAVVAKIRAPAFSAITKQLLQRMPMGASTKYFLIYDEPWWRAFHSGQVVVTDPDPATARDVYVYACEDHSPYSGLRGRGPGALLCWIEGACNLRFDGLTDDERRAHVTSLFAGALKNDSRLYAPTHVVAHDWKAQPFAEGAYTLAQQKAPGLFLAGSDYVAGYGAGYIEGAVRSGQAAAAAILGFTTSVN</sequence>
<evidence type="ECO:0000256" key="4">
    <source>
        <dbReference type="ARBA" id="ARBA00048448"/>
    </source>
</evidence>
<dbReference type="SUPFAM" id="SSF51905">
    <property type="entry name" value="FAD/NAD(P)-binding domain"/>
    <property type="match status" value="1"/>
</dbReference>
<reference evidence="8 9" key="1">
    <citation type="submission" date="2024-03" db="EMBL/GenBank/DDBJ databases">
        <title>Aureococcus anophagefferens CCMP1851 and Kratosvirus quantuckense: Draft genome of a second virus-susceptible host strain in the model system.</title>
        <authorList>
            <person name="Chase E."/>
            <person name="Truchon A.R."/>
            <person name="Schepens W."/>
            <person name="Wilhelm S.W."/>
        </authorList>
    </citation>
    <scope>NUCLEOTIDE SEQUENCE [LARGE SCALE GENOMIC DNA]</scope>
    <source>
        <strain evidence="8 9">CCMP1851</strain>
    </source>
</reference>
<organism evidence="8 9">
    <name type="scientific">Aureococcus anophagefferens</name>
    <name type="common">Harmful bloom alga</name>
    <dbReference type="NCBI Taxonomy" id="44056"/>
    <lineage>
        <taxon>Eukaryota</taxon>
        <taxon>Sar</taxon>
        <taxon>Stramenopiles</taxon>
        <taxon>Ochrophyta</taxon>
        <taxon>Pelagophyceae</taxon>
        <taxon>Pelagomonadales</taxon>
        <taxon>Pelagomonadaceae</taxon>
        <taxon>Aureococcus</taxon>
    </lineage>
</organism>
<evidence type="ECO:0000256" key="6">
    <source>
        <dbReference type="SAM" id="SignalP"/>
    </source>
</evidence>
<dbReference type="PANTHER" id="PTHR43563">
    <property type="entry name" value="AMINE OXIDASE"/>
    <property type="match status" value="1"/>
</dbReference>
<feature type="domain" description="Amine oxidase" evidence="7">
    <location>
        <begin position="41"/>
        <end position="504"/>
    </location>
</feature>
<comment type="similarity">
    <text evidence="2 5">Belongs to the flavin monoamine oxidase family.</text>
</comment>
<proteinExistence type="inferred from homology"/>
<evidence type="ECO:0000256" key="5">
    <source>
        <dbReference type="RuleBase" id="RU362067"/>
    </source>
</evidence>
<dbReference type="SUPFAM" id="SSF54373">
    <property type="entry name" value="FAD-linked reductases, C-terminal domain"/>
    <property type="match status" value="1"/>
</dbReference>
<keyword evidence="5" id="KW-0274">FAD</keyword>
<protein>
    <recommendedName>
        <fullName evidence="5">Amine oxidase</fullName>
        <ecNumber evidence="5">1.4.3.-</ecNumber>
    </recommendedName>
</protein>
<feature type="chain" id="PRO_5046811930" description="Amine oxidase" evidence="6">
    <location>
        <begin position="28"/>
        <end position="511"/>
    </location>
</feature>
<accession>A0ABR1G7G9</accession>
<evidence type="ECO:0000259" key="7">
    <source>
        <dbReference type="Pfam" id="PF01593"/>
    </source>
</evidence>
<dbReference type="InterPro" id="IPR002937">
    <property type="entry name" value="Amino_oxidase"/>
</dbReference>
<comment type="caution">
    <text evidence="8">The sequence shown here is derived from an EMBL/GenBank/DDBJ whole genome shotgun (WGS) entry which is preliminary data.</text>
</comment>
<dbReference type="Pfam" id="PF01593">
    <property type="entry name" value="Amino_oxidase"/>
    <property type="match status" value="1"/>
</dbReference>
<dbReference type="InterPro" id="IPR036188">
    <property type="entry name" value="FAD/NAD-bd_sf"/>
</dbReference>
<feature type="signal peptide" evidence="6">
    <location>
        <begin position="1"/>
        <end position="27"/>
    </location>
</feature>
<comment type="cofactor">
    <cofactor evidence="1 5">
        <name>FAD</name>
        <dbReference type="ChEBI" id="CHEBI:57692"/>
    </cofactor>
</comment>
<evidence type="ECO:0000313" key="9">
    <source>
        <dbReference type="Proteomes" id="UP001363151"/>
    </source>
</evidence>
<keyword evidence="9" id="KW-1185">Reference proteome</keyword>
<dbReference type="PANTHER" id="PTHR43563:SF1">
    <property type="entry name" value="AMINE OXIDASE [FLAVIN-CONTAINING] B"/>
    <property type="match status" value="1"/>
</dbReference>
<evidence type="ECO:0000313" key="8">
    <source>
        <dbReference type="EMBL" id="KAK7249093.1"/>
    </source>
</evidence>
<keyword evidence="6" id="KW-0732">Signal</keyword>
<comment type="catalytic activity">
    <reaction evidence="4">
        <text>a secondary aliphatic amine + O2 + H2O = a primary amine + an aldehyde + H2O2</text>
        <dbReference type="Rhea" id="RHEA:26414"/>
        <dbReference type="ChEBI" id="CHEBI:15377"/>
        <dbReference type="ChEBI" id="CHEBI:15379"/>
        <dbReference type="ChEBI" id="CHEBI:16240"/>
        <dbReference type="ChEBI" id="CHEBI:17478"/>
        <dbReference type="ChEBI" id="CHEBI:58855"/>
        <dbReference type="ChEBI" id="CHEBI:65296"/>
        <dbReference type="EC" id="1.4.3.4"/>
    </reaction>
</comment>
<dbReference type="EC" id="1.4.3.-" evidence="5"/>
<dbReference type="Gene3D" id="3.50.50.60">
    <property type="entry name" value="FAD/NAD(P)-binding domain"/>
    <property type="match status" value="1"/>
</dbReference>
<evidence type="ECO:0000256" key="2">
    <source>
        <dbReference type="ARBA" id="ARBA00005995"/>
    </source>
</evidence>
<dbReference type="PRINTS" id="PR00757">
    <property type="entry name" value="AMINEOXDASEF"/>
</dbReference>
<evidence type="ECO:0000256" key="1">
    <source>
        <dbReference type="ARBA" id="ARBA00001974"/>
    </source>
</evidence>
<name>A0ABR1G7G9_AURAN</name>
<dbReference type="EMBL" id="JBBJCI010000083">
    <property type="protein sequence ID" value="KAK7249093.1"/>
    <property type="molecule type" value="Genomic_DNA"/>
</dbReference>